<name>A0AA96GKT6_9BACT</name>
<dbReference type="EMBL" id="CP116968">
    <property type="protein sequence ID" value="WNM60873.1"/>
    <property type="molecule type" value="Genomic_DNA"/>
</dbReference>
<sequence length="639" mass="71803">MPLRAAGFSRALLAGFSVTLFTLTLCPQPTRGETSFLPPKDSTETLTFNYAIANSYPRPATSIETQNSEASTIHNGQQSSILLGQTDETTPGIPGLSTENDPNQSSVEDLAQTPAPQIQSSNAGKPVAPLSVVDVSQESNASHDQRIFLSDENKIEALDTQTQFSINSSTKLRFYPADSSEQRTQVALARFAKVFDQTWEAPHQKKSGTYGTIPLVLNDSVEKNLEYFQYGIHERFQSYLDRFHHYQDLVEPVFHELGLPPELMYLSLVESGFNPRAFSRSRASGPWQFMKGTGRVYGLDVDWYLDERRDPIKSTVAAAHHLRDLYDQFGSWPLALGAYNAGSGKISRAIKKTGTRDFWKIRRSRHIRRETKDYVPRFIAATLIAQNPTAYGFTTPDGDRHEFEEVLITKRVHLSAVTKQTGIPVEELQRLNPELRRSIVPSLTAPGYFLKVPLGMASLVEELHPTLAVWTQPPPPPTEWHTVRRGESLSVVAKRYRMKVSQLKEMNNLRSNIIRVGTKLRVRGEVGDDDADSEITWYRVRSGDSLGSIATRFRKSVNSLMRLNNLSTHIIHPGDRLRVKGEPSVSPSNKNNSKWYKVRRGDSLWTIARQFSMSVNDLRALNNLSSSIIQAGRMLMVSQ</sequence>
<feature type="domain" description="LysM" evidence="2">
    <location>
        <begin position="479"/>
        <end position="522"/>
    </location>
</feature>
<dbReference type="Gene3D" id="1.10.530.10">
    <property type="match status" value="1"/>
</dbReference>
<dbReference type="GO" id="GO:0008932">
    <property type="term" value="F:lytic endotransglycosylase activity"/>
    <property type="evidence" value="ECO:0007669"/>
    <property type="project" value="TreeGrafter"/>
</dbReference>
<dbReference type="Pfam" id="PF01476">
    <property type="entry name" value="LysM"/>
    <property type="match status" value="3"/>
</dbReference>
<dbReference type="PROSITE" id="PS51782">
    <property type="entry name" value="LYSM"/>
    <property type="match status" value="3"/>
</dbReference>
<evidence type="ECO:0000313" key="3">
    <source>
        <dbReference type="EMBL" id="WNM60873.1"/>
    </source>
</evidence>
<reference evidence="3 4" key="1">
    <citation type="submission" date="2023-01" db="EMBL/GenBank/DDBJ databases">
        <title>Cultivation and genomic characterization of new, ubiquitous marine nitrite-oxidizing bacteria from the Nitrospirales.</title>
        <authorList>
            <person name="Mueller A.J."/>
            <person name="Daebeler A."/>
            <person name="Herbold C.W."/>
            <person name="Kirkegaard R.H."/>
            <person name="Daims H."/>
        </authorList>
    </citation>
    <scope>NUCLEOTIDE SEQUENCE [LARGE SCALE GENOMIC DNA]</scope>
    <source>
        <strain evidence="3 4">DK</strain>
    </source>
</reference>
<gene>
    <name evidence="3" type="ORF">PQG83_14030</name>
</gene>
<evidence type="ECO:0000313" key="4">
    <source>
        <dbReference type="Proteomes" id="UP001302494"/>
    </source>
</evidence>
<dbReference type="PANTHER" id="PTHR33734:SF22">
    <property type="entry name" value="MEMBRANE-BOUND LYTIC MUREIN TRANSGLYCOSYLASE D"/>
    <property type="match status" value="1"/>
</dbReference>
<dbReference type="CDD" id="cd00118">
    <property type="entry name" value="LysM"/>
    <property type="match status" value="3"/>
</dbReference>
<dbReference type="InterPro" id="IPR023346">
    <property type="entry name" value="Lysozyme-like_dom_sf"/>
</dbReference>
<dbReference type="SUPFAM" id="SSF53955">
    <property type="entry name" value="Lysozyme-like"/>
    <property type="match status" value="1"/>
</dbReference>
<proteinExistence type="predicted"/>
<dbReference type="RefSeq" id="WP_312742235.1">
    <property type="nucleotide sequence ID" value="NZ_CP116968.1"/>
</dbReference>
<feature type="region of interest" description="Disordered" evidence="1">
    <location>
        <begin position="85"/>
        <end position="110"/>
    </location>
</feature>
<dbReference type="InterPro" id="IPR008258">
    <property type="entry name" value="Transglycosylase_SLT_dom_1"/>
</dbReference>
<dbReference type="Proteomes" id="UP001302494">
    <property type="component" value="Chromosome"/>
</dbReference>
<dbReference type="PANTHER" id="PTHR33734">
    <property type="entry name" value="LYSM DOMAIN-CONTAINING GPI-ANCHORED PROTEIN 2"/>
    <property type="match status" value="1"/>
</dbReference>
<dbReference type="CDD" id="cd16894">
    <property type="entry name" value="MltD-like"/>
    <property type="match status" value="1"/>
</dbReference>
<feature type="domain" description="LysM" evidence="2">
    <location>
        <begin position="594"/>
        <end position="637"/>
    </location>
</feature>
<feature type="domain" description="LysM" evidence="2">
    <location>
        <begin position="536"/>
        <end position="579"/>
    </location>
</feature>
<dbReference type="InterPro" id="IPR018392">
    <property type="entry name" value="LysM"/>
</dbReference>
<dbReference type="InterPro" id="IPR036779">
    <property type="entry name" value="LysM_dom_sf"/>
</dbReference>
<evidence type="ECO:0000259" key="2">
    <source>
        <dbReference type="PROSITE" id="PS51782"/>
    </source>
</evidence>
<accession>A0AA96GKT6</accession>
<dbReference type="KEGG" id="nneo:PQG83_14030"/>
<protein>
    <submittedName>
        <fullName evidence="3">LysM peptidoglycan-binding domain-containing protein</fullName>
    </submittedName>
</protein>
<dbReference type="AlphaFoldDB" id="A0AA96GKT6"/>
<dbReference type="Gene3D" id="3.10.350.10">
    <property type="entry name" value="LysM domain"/>
    <property type="match status" value="3"/>
</dbReference>
<keyword evidence="4" id="KW-1185">Reference proteome</keyword>
<feature type="compositionally biased region" description="Polar residues" evidence="1">
    <location>
        <begin position="97"/>
        <end position="107"/>
    </location>
</feature>
<dbReference type="Pfam" id="PF01464">
    <property type="entry name" value="SLT"/>
    <property type="match status" value="1"/>
</dbReference>
<evidence type="ECO:0000256" key="1">
    <source>
        <dbReference type="SAM" id="MobiDB-lite"/>
    </source>
</evidence>
<organism evidence="3 4">
    <name type="scientific">Candidatus Nitrospira neomarina</name>
    <dbReference type="NCBI Taxonomy" id="3020899"/>
    <lineage>
        <taxon>Bacteria</taxon>
        <taxon>Pseudomonadati</taxon>
        <taxon>Nitrospirota</taxon>
        <taxon>Nitrospiria</taxon>
        <taxon>Nitrospirales</taxon>
        <taxon>Nitrospiraceae</taxon>
        <taxon>Nitrospira</taxon>
    </lineage>
</organism>
<dbReference type="SMART" id="SM00257">
    <property type="entry name" value="LysM"/>
    <property type="match status" value="3"/>
</dbReference>
<dbReference type="SUPFAM" id="SSF54106">
    <property type="entry name" value="LysM domain"/>
    <property type="match status" value="3"/>
</dbReference>